<evidence type="ECO:0000313" key="3">
    <source>
        <dbReference type="Proteomes" id="UP000784286"/>
    </source>
</evidence>
<comment type="caution">
    <text evidence="2">The sequence shown here is derived from an EMBL/GenBank/DDBJ whole genome shotgun (WGS) entry which is preliminary data.</text>
</comment>
<feature type="chain" id="PRO_5036770021" description="DUF3868 domain-containing protein" evidence="1">
    <location>
        <begin position="19"/>
        <end position="152"/>
    </location>
</feature>
<reference evidence="2" key="2">
    <citation type="submission" date="2021-04" db="EMBL/GenBank/DDBJ databases">
        <authorList>
            <person name="Gilroy R."/>
        </authorList>
    </citation>
    <scope>NUCLEOTIDE SEQUENCE</scope>
    <source>
        <strain evidence="2">8470</strain>
    </source>
</reference>
<name>A0A948TPG1_9BACT</name>
<protein>
    <recommendedName>
        <fullName evidence="4">DUF3868 domain-containing protein</fullName>
    </recommendedName>
</protein>
<sequence length="152" mass="18146">MKAFLFTVFVLFPFVAFSQIETHLSFNRTDRTLVLVVKNNTDKLFRLSPLGRDNYKPGTASFIILRYKDLNNKLLFKRSFFVFNHQHNASLYVNGMFLTRYDENKYVYDLKRLYKGNLNDICSVDIHVQIEAVSLKDKKDVYKEKMDRILRW</sequence>
<dbReference type="Proteomes" id="UP000784286">
    <property type="component" value="Unassembled WGS sequence"/>
</dbReference>
<reference evidence="2" key="1">
    <citation type="journal article" date="2021" name="PeerJ">
        <title>Extensive microbial diversity within the chicken gut microbiome revealed by metagenomics and culture.</title>
        <authorList>
            <person name="Gilroy R."/>
            <person name="Ravi A."/>
            <person name="Getino M."/>
            <person name="Pursley I."/>
            <person name="Horton D.L."/>
            <person name="Alikhan N.F."/>
            <person name="Baker D."/>
            <person name="Gharbi K."/>
            <person name="Hall N."/>
            <person name="Watson M."/>
            <person name="Adriaenssens E.M."/>
            <person name="Foster-Nyarko E."/>
            <person name="Jarju S."/>
            <person name="Secka A."/>
            <person name="Antonio M."/>
            <person name="Oren A."/>
            <person name="Chaudhuri R.R."/>
            <person name="La Ragione R."/>
            <person name="Hildebrand F."/>
            <person name="Pallen M.J."/>
        </authorList>
    </citation>
    <scope>NUCLEOTIDE SEQUENCE</scope>
    <source>
        <strain evidence="2">8470</strain>
    </source>
</reference>
<evidence type="ECO:0000313" key="2">
    <source>
        <dbReference type="EMBL" id="MBU3856885.1"/>
    </source>
</evidence>
<keyword evidence="1" id="KW-0732">Signal</keyword>
<feature type="signal peptide" evidence="1">
    <location>
        <begin position="1"/>
        <end position="18"/>
    </location>
</feature>
<evidence type="ECO:0000256" key="1">
    <source>
        <dbReference type="SAM" id="SignalP"/>
    </source>
</evidence>
<evidence type="ECO:0008006" key="4">
    <source>
        <dbReference type="Google" id="ProtNLM"/>
    </source>
</evidence>
<dbReference type="EMBL" id="JAHLFJ010000088">
    <property type="protein sequence ID" value="MBU3856885.1"/>
    <property type="molecule type" value="Genomic_DNA"/>
</dbReference>
<proteinExistence type="predicted"/>
<organism evidence="2 3">
    <name type="scientific">Candidatus Phocaeicola excrementipullorum</name>
    <dbReference type="NCBI Taxonomy" id="2838731"/>
    <lineage>
        <taxon>Bacteria</taxon>
        <taxon>Pseudomonadati</taxon>
        <taxon>Bacteroidota</taxon>
        <taxon>Bacteroidia</taxon>
        <taxon>Bacteroidales</taxon>
        <taxon>Bacteroidaceae</taxon>
        <taxon>Phocaeicola</taxon>
    </lineage>
</organism>
<gene>
    <name evidence="2" type="ORF">H9928_10110</name>
</gene>
<accession>A0A948TPG1</accession>
<dbReference type="AlphaFoldDB" id="A0A948TPG1"/>